<dbReference type="GO" id="GO:0046872">
    <property type="term" value="F:metal ion binding"/>
    <property type="evidence" value="ECO:0007669"/>
    <property type="project" value="InterPro"/>
</dbReference>
<evidence type="ECO:0000259" key="5">
    <source>
        <dbReference type="PROSITE" id="PS50975"/>
    </source>
</evidence>
<dbReference type="Gene3D" id="3.30.1490.20">
    <property type="entry name" value="ATP-grasp fold, A domain"/>
    <property type="match status" value="1"/>
</dbReference>
<protein>
    <submittedName>
        <fullName evidence="6">ATP-grasp domain-containing protein</fullName>
    </submittedName>
</protein>
<evidence type="ECO:0000256" key="2">
    <source>
        <dbReference type="ARBA" id="ARBA00022741"/>
    </source>
</evidence>
<dbReference type="RefSeq" id="WP_158739830.1">
    <property type="nucleotide sequence ID" value="NZ_JAFBEP010000001.1"/>
</dbReference>
<evidence type="ECO:0000256" key="3">
    <source>
        <dbReference type="ARBA" id="ARBA00022840"/>
    </source>
</evidence>
<keyword evidence="2 4" id="KW-0547">Nucleotide-binding</keyword>
<dbReference type="NCBIfam" id="NF009403">
    <property type="entry name" value="PRK12767.1-2"/>
    <property type="match status" value="1"/>
</dbReference>
<organism evidence="6 7">
    <name type="scientific">Defluviitalea raffinosedens</name>
    <dbReference type="NCBI Taxonomy" id="1450156"/>
    <lineage>
        <taxon>Bacteria</taxon>
        <taxon>Bacillati</taxon>
        <taxon>Bacillota</taxon>
        <taxon>Clostridia</taxon>
        <taxon>Lachnospirales</taxon>
        <taxon>Defluviitaleaceae</taxon>
        <taxon>Defluviitalea</taxon>
    </lineage>
</organism>
<dbReference type="SUPFAM" id="SSF56059">
    <property type="entry name" value="Glutathione synthetase ATP-binding domain-like"/>
    <property type="match status" value="1"/>
</dbReference>
<dbReference type="Pfam" id="PF02655">
    <property type="entry name" value="ATP-grasp_3"/>
    <property type="match status" value="1"/>
</dbReference>
<dbReference type="Proteomes" id="UP000483018">
    <property type="component" value="Unassembled WGS sequence"/>
</dbReference>
<dbReference type="PANTHER" id="PTHR43585:SF2">
    <property type="entry name" value="ATP-GRASP ENZYME FSQD"/>
    <property type="match status" value="1"/>
</dbReference>
<dbReference type="InterPro" id="IPR052032">
    <property type="entry name" value="ATP-dep_AA_Ligase"/>
</dbReference>
<proteinExistence type="predicted"/>
<feature type="domain" description="ATP-grasp" evidence="5">
    <location>
        <begin position="112"/>
        <end position="284"/>
    </location>
</feature>
<dbReference type="GO" id="GO:0016874">
    <property type="term" value="F:ligase activity"/>
    <property type="evidence" value="ECO:0007669"/>
    <property type="project" value="UniProtKB-KW"/>
</dbReference>
<dbReference type="InterPro" id="IPR003806">
    <property type="entry name" value="ATP-grasp_PylC-type"/>
</dbReference>
<evidence type="ECO:0000256" key="1">
    <source>
        <dbReference type="ARBA" id="ARBA00022598"/>
    </source>
</evidence>
<dbReference type="PANTHER" id="PTHR43585">
    <property type="entry name" value="FUMIPYRROLE BIOSYNTHESIS PROTEIN C"/>
    <property type="match status" value="1"/>
</dbReference>
<keyword evidence="3 4" id="KW-0067">ATP-binding</keyword>
<evidence type="ECO:0000313" key="7">
    <source>
        <dbReference type="Proteomes" id="UP000483018"/>
    </source>
</evidence>
<reference evidence="6 7" key="1">
    <citation type="submission" date="2019-12" db="EMBL/GenBank/DDBJ databases">
        <title>Defluviitalea raffinosedens, isolated from a biogas fermenter, genome sequencing and characterization.</title>
        <authorList>
            <person name="Rettenmaier R."/>
            <person name="Schneider M."/>
            <person name="Neuhaus K."/>
            <person name="Liebl W."/>
            <person name="Zverlov V."/>
        </authorList>
    </citation>
    <scope>NUCLEOTIDE SEQUENCE [LARGE SCALE GENOMIC DNA]</scope>
    <source>
        <strain evidence="6 7">249c-K6</strain>
    </source>
</reference>
<keyword evidence="7" id="KW-1185">Reference proteome</keyword>
<dbReference type="GO" id="GO:0005524">
    <property type="term" value="F:ATP binding"/>
    <property type="evidence" value="ECO:0007669"/>
    <property type="project" value="UniProtKB-UniRule"/>
</dbReference>
<dbReference type="Gene3D" id="3.30.470.20">
    <property type="entry name" value="ATP-grasp fold, B domain"/>
    <property type="match status" value="1"/>
</dbReference>
<dbReference type="EMBL" id="WSLF01000003">
    <property type="protein sequence ID" value="KAE9635583.1"/>
    <property type="molecule type" value="Genomic_DNA"/>
</dbReference>
<dbReference type="InterPro" id="IPR048764">
    <property type="entry name" value="PylC_N"/>
</dbReference>
<dbReference type="InterPro" id="IPR013815">
    <property type="entry name" value="ATP_grasp_subdomain_1"/>
</dbReference>
<evidence type="ECO:0000313" key="6">
    <source>
        <dbReference type="EMBL" id="KAE9635583.1"/>
    </source>
</evidence>
<sequence>MNILLTAIGKRVQLISFLKKSFNIIGVDCSSNNPAKHFVDAFFEVPSYQDEKYVDTLLKICNDKKINVLIPLFEREYLLLDSRRKEFHDIGVHLLLSNYLVLNICEDKFKTYEFFLEHDIKSPKTWSKAEDINIYNEKSSFIIKPKDGMGSQGVYRAGNQEELVFFSKYVSNSIIQEYIQGTEYTVDVFCDNGGRVVSCVPRERLQVRAGEVSKSITRNHPRIIEEVVEICEKLGGVGPLTLQCIEDSKGEIYWIEINPRFGGGVPLSIEAGIDYGKMIKEWAEGKLVESQMGKFKPNLLMLRYDDAIFLENYK</sequence>
<dbReference type="InterPro" id="IPR011761">
    <property type="entry name" value="ATP-grasp"/>
</dbReference>
<gene>
    <name evidence="6" type="ORF">GND95_05405</name>
</gene>
<name>A0A7C8LFJ1_9FIRM</name>
<dbReference type="OrthoDB" id="9803907at2"/>
<dbReference type="AlphaFoldDB" id="A0A7C8LFJ1"/>
<comment type="caution">
    <text evidence="6">The sequence shown here is derived from an EMBL/GenBank/DDBJ whole genome shotgun (WGS) entry which is preliminary data.</text>
</comment>
<accession>A0A7C8LFJ1</accession>
<dbReference type="Gene3D" id="3.40.50.20">
    <property type="match status" value="1"/>
</dbReference>
<dbReference type="PROSITE" id="PS50975">
    <property type="entry name" value="ATP_GRASP"/>
    <property type="match status" value="1"/>
</dbReference>
<keyword evidence="1" id="KW-0436">Ligase</keyword>
<evidence type="ECO:0000256" key="4">
    <source>
        <dbReference type="PROSITE-ProRule" id="PRU00409"/>
    </source>
</evidence>
<dbReference type="Pfam" id="PF21360">
    <property type="entry name" value="PylC-like_N"/>
    <property type="match status" value="1"/>
</dbReference>